<evidence type="ECO:0008006" key="3">
    <source>
        <dbReference type="Google" id="ProtNLM"/>
    </source>
</evidence>
<evidence type="ECO:0000313" key="1">
    <source>
        <dbReference type="EMBL" id="CAH4003965.1"/>
    </source>
</evidence>
<gene>
    <name evidence="1" type="ORF">PIBRA_LOCUS2805</name>
</gene>
<protein>
    <recommendedName>
        <fullName evidence="3">Helitron helicase-like domain-containing protein</fullName>
    </recommendedName>
</protein>
<keyword evidence="2" id="KW-1185">Reference proteome</keyword>
<name>A0A9P0X6Z8_PIEBR</name>
<reference evidence="1" key="1">
    <citation type="submission" date="2022-05" db="EMBL/GenBank/DDBJ databases">
        <authorList>
            <person name="Okamura Y."/>
        </authorList>
    </citation>
    <scope>NUCLEOTIDE SEQUENCE</scope>
</reference>
<dbReference type="AlphaFoldDB" id="A0A9P0X6Z8"/>
<sequence length="179" mass="21065">MTVLQSKKFSPFGKFSVINYFLRFEFQHRGSPHAHILLWLDNAPTYILGEEQKQAIEMINSLVSVSPSEASGNIKLLTHKLTFTCYKKIGSNSVQKCRFEAPFMPCKSTMILIPMDKTNPLYKEHLKRYNEIRINLESNDYDSIDDYYENNNIRSDEEYKDILRSGRPRIFYKRHPSEK</sequence>
<comment type="caution">
    <text evidence="1">The sequence shown here is derived from an EMBL/GenBank/DDBJ whole genome shotgun (WGS) entry which is preliminary data.</text>
</comment>
<dbReference type="Proteomes" id="UP001152562">
    <property type="component" value="Unassembled WGS sequence"/>
</dbReference>
<organism evidence="1 2">
    <name type="scientific">Pieris brassicae</name>
    <name type="common">White butterfly</name>
    <name type="synonym">Large white butterfly</name>
    <dbReference type="NCBI Taxonomy" id="7116"/>
    <lineage>
        <taxon>Eukaryota</taxon>
        <taxon>Metazoa</taxon>
        <taxon>Ecdysozoa</taxon>
        <taxon>Arthropoda</taxon>
        <taxon>Hexapoda</taxon>
        <taxon>Insecta</taxon>
        <taxon>Pterygota</taxon>
        <taxon>Neoptera</taxon>
        <taxon>Endopterygota</taxon>
        <taxon>Lepidoptera</taxon>
        <taxon>Glossata</taxon>
        <taxon>Ditrysia</taxon>
        <taxon>Papilionoidea</taxon>
        <taxon>Pieridae</taxon>
        <taxon>Pierinae</taxon>
        <taxon>Pieris</taxon>
    </lineage>
</organism>
<dbReference type="EMBL" id="CALOZG010000003">
    <property type="protein sequence ID" value="CAH4003965.1"/>
    <property type="molecule type" value="Genomic_DNA"/>
</dbReference>
<accession>A0A9P0X6Z8</accession>
<proteinExistence type="predicted"/>
<evidence type="ECO:0000313" key="2">
    <source>
        <dbReference type="Proteomes" id="UP001152562"/>
    </source>
</evidence>